<sequence length="465" mass="52073">MAAAQMTPEASSAVSTATSLYRPNIFARWLPIELSDMVVDCLDDLDDGETLKTSCLVSKAWRQRIQPVLFEIVVVTFSKEKPISLILGFMEKIRPDLFQYTCSVKIRAMASESHDTVSRVGTLRKRVLARMLSAMPRLQELDIEDVRWVPDIEKESSELYHTSRYSLECLTLEDVRFGSSTRGLGEAFSHEQELNSLLSLFRRIDILDIYDPHFPGKDAQSLAYATLRETMDGLAFPAGIAKPPTELRLRNDSCNGPLPLYIMLYNSHWRMIETLEVSVMGRDIGLAIEDILRDIGEQLKVLKFDFYGDTIASVDAEFYAPALSPCESLYRLEITVMLGNPALFRDGSTMLRLIAKLLKTAPGSLRQLFIALDITTEEGKEPPLVAPSEDWTDLDAALKHLTQRNQGLVMGFLMTSTLPSFGSPVPVPVQQMLLQELKLNLPRGLEKGFKYSFTPDANPLDVLGG</sequence>
<proteinExistence type="predicted"/>
<gene>
    <name evidence="1" type="ORF">EIP91_007437</name>
</gene>
<name>A0A4V2MXB6_9APHY</name>
<keyword evidence="2" id="KW-1185">Reference proteome</keyword>
<comment type="caution">
    <text evidence="1">The sequence shown here is derived from an EMBL/GenBank/DDBJ whole genome shotgun (WGS) entry which is preliminary data.</text>
</comment>
<evidence type="ECO:0000313" key="1">
    <source>
        <dbReference type="EMBL" id="TCD69507.1"/>
    </source>
</evidence>
<dbReference type="Proteomes" id="UP000292702">
    <property type="component" value="Unassembled WGS sequence"/>
</dbReference>
<dbReference type="EMBL" id="RWJN01000040">
    <property type="protein sequence ID" value="TCD69507.1"/>
    <property type="molecule type" value="Genomic_DNA"/>
</dbReference>
<reference evidence="1 2" key="1">
    <citation type="submission" date="2018-11" db="EMBL/GenBank/DDBJ databases">
        <title>Genome assembly of Steccherinum ochraceum LE-BIN_3174, the white-rot fungus of the Steccherinaceae family (The Residual Polyporoid clade, Polyporales, Basidiomycota).</title>
        <authorList>
            <person name="Fedorova T.V."/>
            <person name="Glazunova O.A."/>
            <person name="Landesman E.O."/>
            <person name="Moiseenko K.V."/>
            <person name="Psurtseva N.V."/>
            <person name="Savinova O.S."/>
            <person name="Shakhova N.V."/>
            <person name="Tyazhelova T.V."/>
            <person name="Vasina D.V."/>
        </authorList>
    </citation>
    <scope>NUCLEOTIDE SEQUENCE [LARGE SCALE GENOMIC DNA]</scope>
    <source>
        <strain evidence="1 2">LE-BIN_3174</strain>
    </source>
</reference>
<accession>A0A4V2MXB6</accession>
<dbReference type="AlphaFoldDB" id="A0A4V2MXB6"/>
<evidence type="ECO:0008006" key="3">
    <source>
        <dbReference type="Google" id="ProtNLM"/>
    </source>
</evidence>
<protein>
    <recommendedName>
        <fullName evidence="3">F-box domain-containing protein</fullName>
    </recommendedName>
</protein>
<evidence type="ECO:0000313" key="2">
    <source>
        <dbReference type="Proteomes" id="UP000292702"/>
    </source>
</evidence>
<organism evidence="1 2">
    <name type="scientific">Steccherinum ochraceum</name>
    <dbReference type="NCBI Taxonomy" id="92696"/>
    <lineage>
        <taxon>Eukaryota</taxon>
        <taxon>Fungi</taxon>
        <taxon>Dikarya</taxon>
        <taxon>Basidiomycota</taxon>
        <taxon>Agaricomycotina</taxon>
        <taxon>Agaricomycetes</taxon>
        <taxon>Polyporales</taxon>
        <taxon>Steccherinaceae</taxon>
        <taxon>Steccherinum</taxon>
    </lineage>
</organism>